<name>A0A428T469_9HYPO</name>
<feature type="transmembrane region" description="Helical" evidence="1">
    <location>
        <begin position="75"/>
        <end position="94"/>
    </location>
</feature>
<dbReference type="Proteomes" id="UP000288429">
    <property type="component" value="Unassembled WGS sequence"/>
</dbReference>
<proteinExistence type="predicted"/>
<gene>
    <name evidence="2" type="ORF">CDV31_013282</name>
</gene>
<reference evidence="2 3" key="1">
    <citation type="submission" date="2017-06" db="EMBL/GenBank/DDBJ databases">
        <title>Cmopartive genomic analysis of Ambrosia Fusariam Clade fungi.</title>
        <authorList>
            <person name="Stajich J.E."/>
            <person name="Carrillo J."/>
            <person name="Kijimoto T."/>
            <person name="Eskalen A."/>
            <person name="O'Donnell K."/>
            <person name="Kasson M."/>
        </authorList>
    </citation>
    <scope>NUCLEOTIDE SEQUENCE [LARGE SCALE GENOMIC DNA]</scope>
    <source>
        <strain evidence="2 3">NRRL 20438</strain>
    </source>
</reference>
<keyword evidence="3" id="KW-1185">Reference proteome</keyword>
<keyword evidence="1" id="KW-1133">Transmembrane helix</keyword>
<keyword evidence="1" id="KW-0472">Membrane</keyword>
<evidence type="ECO:0000256" key="1">
    <source>
        <dbReference type="SAM" id="Phobius"/>
    </source>
</evidence>
<feature type="transmembrane region" description="Helical" evidence="1">
    <location>
        <begin position="222"/>
        <end position="241"/>
    </location>
</feature>
<dbReference type="AlphaFoldDB" id="A0A428T469"/>
<feature type="transmembrane region" description="Helical" evidence="1">
    <location>
        <begin position="115"/>
        <end position="134"/>
    </location>
</feature>
<feature type="transmembrane region" description="Helical" evidence="1">
    <location>
        <begin position="154"/>
        <end position="176"/>
    </location>
</feature>
<dbReference type="EMBL" id="NIZV01000267">
    <property type="protein sequence ID" value="RSL96816.1"/>
    <property type="molecule type" value="Genomic_DNA"/>
</dbReference>
<sequence length="255" mass="29191">MALKTLTDINDSIERIGTSRWLRPKLLHYAFASSGLICEALFFIAFLASDFLPLLSPTWSPERTAKHYRKHQTGIHASSAIMMFAGTFFLPYTISISDQMRRIPNIPWILRQLQIASGIAGTFGFFMPGMHLGVAGLRPDRSPELTELANDTFWMYAIMPFQTFILQSWTWSYAIIIDNRPNPMYPKILTIINLFVPACFMFSVVVYSTLSGPFAWNGALGFWFPLVIFGIQFIVDLYFLLRAIQRDYLNEGEME</sequence>
<comment type="caution">
    <text evidence="2">The sequence shown here is derived from an EMBL/GenBank/DDBJ whole genome shotgun (WGS) entry which is preliminary data.</text>
</comment>
<feature type="transmembrane region" description="Helical" evidence="1">
    <location>
        <begin position="188"/>
        <end position="210"/>
    </location>
</feature>
<evidence type="ECO:0000313" key="3">
    <source>
        <dbReference type="Proteomes" id="UP000288429"/>
    </source>
</evidence>
<evidence type="ECO:0000313" key="2">
    <source>
        <dbReference type="EMBL" id="RSL96816.1"/>
    </source>
</evidence>
<keyword evidence="1" id="KW-0812">Transmembrane</keyword>
<organism evidence="2 3">
    <name type="scientific">Fusarium ambrosium</name>
    <dbReference type="NCBI Taxonomy" id="131363"/>
    <lineage>
        <taxon>Eukaryota</taxon>
        <taxon>Fungi</taxon>
        <taxon>Dikarya</taxon>
        <taxon>Ascomycota</taxon>
        <taxon>Pezizomycotina</taxon>
        <taxon>Sordariomycetes</taxon>
        <taxon>Hypocreomycetidae</taxon>
        <taxon>Hypocreales</taxon>
        <taxon>Nectriaceae</taxon>
        <taxon>Fusarium</taxon>
        <taxon>Fusarium solani species complex</taxon>
    </lineage>
</organism>
<accession>A0A428T469</accession>
<feature type="transmembrane region" description="Helical" evidence="1">
    <location>
        <begin position="29"/>
        <end position="55"/>
    </location>
</feature>
<protein>
    <submittedName>
        <fullName evidence="2">Uncharacterized protein</fullName>
    </submittedName>
</protein>